<protein>
    <submittedName>
        <fullName evidence="1">Uncharacterized protein</fullName>
    </submittedName>
</protein>
<gene>
    <name evidence="1" type="ordered locus">KNP414_04094</name>
</gene>
<dbReference type="Proteomes" id="UP000006620">
    <property type="component" value="Chromosome"/>
</dbReference>
<evidence type="ECO:0000313" key="1">
    <source>
        <dbReference type="EMBL" id="AEI42627.1"/>
    </source>
</evidence>
<sequence>MDADARKPRVPLRIHTRCLASKPGAGKPHAWSMVLTSAKESS</sequence>
<dbReference type="HOGENOM" id="CLU_3255060_0_0_9"/>
<dbReference type="PATRIC" id="fig|1036673.3.peg.3769"/>
<reference evidence="1 2" key="2">
    <citation type="journal article" date="2013" name="Genome Announc.">
        <title>Genome Sequence of Growth-Improving Paenibacillus mucilaginosus Strain KNP414.</title>
        <authorList>
            <person name="Lu J.J."/>
            <person name="Wang J.F."/>
            <person name="Hu X.F."/>
        </authorList>
    </citation>
    <scope>NUCLEOTIDE SEQUENCE [LARGE SCALE GENOMIC DNA]</scope>
    <source>
        <strain evidence="1 2">KNP414</strain>
    </source>
</reference>
<proteinExistence type="predicted"/>
<dbReference type="AlphaFoldDB" id="F8FDR2"/>
<name>F8FDR2_PAEMK</name>
<accession>F8FDR2</accession>
<dbReference type="KEGG" id="pms:KNP414_04094"/>
<organism evidence="1 2">
    <name type="scientific">Paenibacillus mucilaginosus (strain KNP414)</name>
    <dbReference type="NCBI Taxonomy" id="1036673"/>
    <lineage>
        <taxon>Bacteria</taxon>
        <taxon>Bacillati</taxon>
        <taxon>Bacillota</taxon>
        <taxon>Bacilli</taxon>
        <taxon>Bacillales</taxon>
        <taxon>Paenibacillaceae</taxon>
        <taxon>Paenibacillus</taxon>
    </lineage>
</organism>
<dbReference type="EMBL" id="CP002869">
    <property type="protein sequence ID" value="AEI42627.1"/>
    <property type="molecule type" value="Genomic_DNA"/>
</dbReference>
<evidence type="ECO:0000313" key="2">
    <source>
        <dbReference type="Proteomes" id="UP000006620"/>
    </source>
</evidence>
<reference evidence="2" key="1">
    <citation type="submission" date="2011-06" db="EMBL/GenBank/DDBJ databases">
        <title>Complete genome sequence of Paenibacillus mucilaginosus KNP414.</title>
        <authorList>
            <person name="Wang J."/>
            <person name="Hu S."/>
            <person name="Hu X."/>
            <person name="Zhang B."/>
            <person name="Dong D."/>
            <person name="Zhang S."/>
            <person name="Zhao K."/>
            <person name="Wu D."/>
        </authorList>
    </citation>
    <scope>NUCLEOTIDE SEQUENCE [LARGE SCALE GENOMIC DNA]</scope>
    <source>
        <strain evidence="2">KNP414</strain>
    </source>
</reference>